<comment type="caution">
    <text evidence="10">The sequence shown here is derived from an EMBL/GenBank/DDBJ whole genome shotgun (WGS) entry which is preliminary data.</text>
</comment>
<sequence length="240" mass="25971">MEQPAGTPLRVLSYNVHGRRDDRAALAAVVRQARPDVVIVQEAPRRFRWRHKCAALAEDFGLLVAAGGLPALGNLLLTNLRVRVHRTWCQRYPLTPGRHLRGAVYAECSVPPATGTGPAPRFVVAGSHLSTDPAERPGQAAAFKAELDRIDLPVIVGADLNDTAGSAAWRTVADDLADSAVATDRADRCTFPCAGATRRIDGLFVDRRIAVVDYDVPDTELTRRASDHFPIRVDLALPGC</sequence>
<evidence type="ECO:0000256" key="1">
    <source>
        <dbReference type="ARBA" id="ARBA00001936"/>
    </source>
</evidence>
<reference evidence="11" key="1">
    <citation type="journal article" date="2019" name="Int. J. Syst. Evol. Microbiol.">
        <title>The Global Catalogue of Microorganisms (GCM) 10K type strain sequencing project: providing services to taxonomists for standard genome sequencing and annotation.</title>
        <authorList>
            <consortium name="The Broad Institute Genomics Platform"/>
            <consortium name="The Broad Institute Genome Sequencing Center for Infectious Disease"/>
            <person name="Wu L."/>
            <person name="Ma J."/>
        </authorList>
    </citation>
    <scope>NUCLEOTIDE SEQUENCE [LARGE SCALE GENOMIC DNA]</scope>
    <source>
        <strain evidence="11">2902at01</strain>
    </source>
</reference>
<keyword evidence="11" id="KW-1185">Reference proteome</keyword>
<keyword evidence="10" id="KW-0255">Endonuclease</keyword>
<feature type="domain" description="Endonuclease/exonuclease/phosphatase" evidence="9">
    <location>
        <begin position="12"/>
        <end position="228"/>
    </location>
</feature>
<keyword evidence="3" id="KW-0540">Nuclease</keyword>
<dbReference type="SUPFAM" id="SSF56219">
    <property type="entry name" value="DNase I-like"/>
    <property type="match status" value="1"/>
</dbReference>
<dbReference type="Pfam" id="PF03372">
    <property type="entry name" value="Exo_endo_phos"/>
    <property type="match status" value="1"/>
</dbReference>
<organism evidence="10 11">
    <name type="scientific">Micromonospora zhanjiangensis</name>
    <dbReference type="NCBI Taxonomy" id="1522057"/>
    <lineage>
        <taxon>Bacteria</taxon>
        <taxon>Bacillati</taxon>
        <taxon>Actinomycetota</taxon>
        <taxon>Actinomycetes</taxon>
        <taxon>Micromonosporales</taxon>
        <taxon>Micromonosporaceae</taxon>
        <taxon>Micromonospora</taxon>
    </lineage>
</organism>
<dbReference type="GO" id="GO:0004519">
    <property type="term" value="F:endonuclease activity"/>
    <property type="evidence" value="ECO:0007669"/>
    <property type="project" value="UniProtKB-KW"/>
</dbReference>
<dbReference type="EMBL" id="JBHSBN010000003">
    <property type="protein sequence ID" value="MFC4105483.1"/>
    <property type="molecule type" value="Genomic_DNA"/>
</dbReference>
<dbReference type="InterPro" id="IPR036691">
    <property type="entry name" value="Endo/exonu/phosph_ase_sf"/>
</dbReference>
<keyword evidence="7" id="KW-0460">Magnesium</keyword>
<evidence type="ECO:0000256" key="4">
    <source>
        <dbReference type="ARBA" id="ARBA00022723"/>
    </source>
</evidence>
<gene>
    <name evidence="10" type="ORF">ACFOX0_05960</name>
</gene>
<keyword evidence="4" id="KW-0479">Metal-binding</keyword>
<keyword evidence="8" id="KW-0234">DNA repair</keyword>
<evidence type="ECO:0000256" key="3">
    <source>
        <dbReference type="ARBA" id="ARBA00022722"/>
    </source>
</evidence>
<protein>
    <submittedName>
        <fullName evidence="10">Endonuclease/exonuclease/phosphatase family protein</fullName>
    </submittedName>
</protein>
<evidence type="ECO:0000313" key="11">
    <source>
        <dbReference type="Proteomes" id="UP001595868"/>
    </source>
</evidence>
<dbReference type="PANTHER" id="PTHR15822:SF4">
    <property type="entry name" value="TYROSYL-DNA PHOSPHODIESTERASE 2"/>
    <property type="match status" value="1"/>
</dbReference>
<dbReference type="RefSeq" id="WP_377543075.1">
    <property type="nucleotide sequence ID" value="NZ_JBHSBN010000003.1"/>
</dbReference>
<name>A0ABV8KHI2_9ACTN</name>
<accession>A0ABV8KHI2</accession>
<keyword evidence="6" id="KW-0378">Hydrolase</keyword>
<evidence type="ECO:0000256" key="6">
    <source>
        <dbReference type="ARBA" id="ARBA00022801"/>
    </source>
</evidence>
<dbReference type="InterPro" id="IPR005135">
    <property type="entry name" value="Endo/exonuclease/phosphatase"/>
</dbReference>
<evidence type="ECO:0000256" key="8">
    <source>
        <dbReference type="ARBA" id="ARBA00023204"/>
    </source>
</evidence>
<keyword evidence="5" id="KW-0227">DNA damage</keyword>
<dbReference type="InterPro" id="IPR051547">
    <property type="entry name" value="TDP2-like"/>
</dbReference>
<evidence type="ECO:0000256" key="7">
    <source>
        <dbReference type="ARBA" id="ARBA00022842"/>
    </source>
</evidence>
<dbReference type="PANTHER" id="PTHR15822">
    <property type="entry name" value="TRAF AND TNF RECEPTOR-ASSOCIATED PROTEIN"/>
    <property type="match status" value="1"/>
</dbReference>
<dbReference type="Gene3D" id="3.60.10.10">
    <property type="entry name" value="Endonuclease/exonuclease/phosphatase"/>
    <property type="match status" value="1"/>
</dbReference>
<comment type="cofactor">
    <cofactor evidence="1">
        <name>Mn(2+)</name>
        <dbReference type="ChEBI" id="CHEBI:29035"/>
    </cofactor>
</comment>
<evidence type="ECO:0000256" key="5">
    <source>
        <dbReference type="ARBA" id="ARBA00022763"/>
    </source>
</evidence>
<evidence type="ECO:0000256" key="2">
    <source>
        <dbReference type="ARBA" id="ARBA00001946"/>
    </source>
</evidence>
<comment type="cofactor">
    <cofactor evidence="2">
        <name>Mg(2+)</name>
        <dbReference type="ChEBI" id="CHEBI:18420"/>
    </cofactor>
</comment>
<evidence type="ECO:0000313" key="10">
    <source>
        <dbReference type="EMBL" id="MFC4105483.1"/>
    </source>
</evidence>
<dbReference type="Proteomes" id="UP001595868">
    <property type="component" value="Unassembled WGS sequence"/>
</dbReference>
<evidence type="ECO:0000259" key="9">
    <source>
        <dbReference type="Pfam" id="PF03372"/>
    </source>
</evidence>
<proteinExistence type="predicted"/>